<evidence type="ECO:0000256" key="1">
    <source>
        <dbReference type="SAM" id="MobiDB-lite"/>
    </source>
</evidence>
<dbReference type="AlphaFoldDB" id="A0A368HBN7"/>
<gene>
    <name evidence="3" type="ORF">C4900_07905</name>
</gene>
<accession>A0A368HBN7</accession>
<evidence type="ECO:0000313" key="4">
    <source>
        <dbReference type="Proteomes" id="UP000253250"/>
    </source>
</evidence>
<sequence length="972" mass="107002">MERFWPDLAHYRLACWIEALPDTDPRQYRFRLMPIGPMTAREKAVAQEALAPLADEWGAEIQADLPEGVMASWTAPKVPSSAAFLRLLPAAVIRPLEGLAQGPWWRDRPAQGSSAQWFWRVHDAPVSRLLAVPGRYGQVPYELWTETPEMASRYSDQFEPVTRAEGAGAAWLCGEPRNGGRWVLPQTAQDANRVVVDADFVAAPPPLPATTLSDRADFGEKIGGARKDTAGGRLSAPDSPQDWMERAQTVLPLVREAAKKVRREQFWPVPSAEERAAFFAAGGEPVVWLAREAIRCAVATSPASLASVKRAAGSRFRSDTGKAQVLAAAAFYYPRLVGHLRDQVQSWMTLADMVRCVEQDRRRQDAWHRSPSYRFFGHANLAQSWEALEIAQWVGREADLEHLIQEMPPTEVPDTLAAMRAPLARLWQSLADHAALAPIMGALDADSVPAQILRAAREEAYALWTRVAGQPPSRSLDSARAWPLSIYTWQDLVLRLICLSDLAQHTEDAKALRLRIEATPTAASPEIPGAGDLPSDGAETTEPVPDPMIGRGLPKRLIPSPRFANLTRTGPVRRSGPVTEAYLAETFGLRAIEYGNWVKDVDRQAMLDLAFDSLSDMAAALDVPTEAMGFHGELALALGARGRGGHAAAHYEPARRVINLTKTMGAGTLAHEWSHALDHWLVYRNEPGSPVLATTRRHVEDSAQDPSLRALRAFQDTLRLRSETAVAEAAPDRFVTQMLESALLAPTLAMTPADAARVVSAWVREAVIPLMAQAGPSPSTLAALFCEPRASRWLYSHKVGVASCRDWVTQHPEVGAWTPDIEKALADFLLSHRPGQPCFPYPAFRALWKKLGAMERESRFTHFYRSALHLDANRQAGYWSSPHEMFARGFSAVLHDRMADLGIVNDFASRFSAPNEFTDDKWRASPNPEGAERQHITAAARAFCDQMRGALSLRPVPAVARPIPAPAATATL</sequence>
<dbReference type="RefSeq" id="WP_114282911.1">
    <property type="nucleotide sequence ID" value="NZ_PSYR01000002.1"/>
</dbReference>
<keyword evidence="4" id="KW-1185">Reference proteome</keyword>
<feature type="domain" description="Large polyvalent protein-associated" evidence="2">
    <location>
        <begin position="870"/>
        <end position="949"/>
    </location>
</feature>
<feature type="region of interest" description="Disordered" evidence="1">
    <location>
        <begin position="522"/>
        <end position="551"/>
    </location>
</feature>
<reference evidence="3 4" key="1">
    <citation type="submission" date="2018-02" db="EMBL/GenBank/DDBJ databases">
        <title>Insights into the biology of acidophilic members of the Acidiferrobacteraceae family derived from comparative genomic analyses.</title>
        <authorList>
            <person name="Issotta F."/>
            <person name="Thyssen C."/>
            <person name="Mena C."/>
            <person name="Moya A."/>
            <person name="Bellenberg S."/>
            <person name="Sproer C."/>
            <person name="Covarrubias P.C."/>
            <person name="Sand W."/>
            <person name="Quatrini R."/>
            <person name="Vera M."/>
        </authorList>
    </citation>
    <scope>NUCLEOTIDE SEQUENCE [LARGE SCALE GENOMIC DNA]</scope>
    <source>
        <strain evidence="4">m-1</strain>
    </source>
</reference>
<name>A0A368HBN7_9GAMM</name>
<proteinExistence type="predicted"/>
<protein>
    <recommendedName>
        <fullName evidence="2">Large polyvalent protein-associated domain-containing protein</fullName>
    </recommendedName>
</protein>
<evidence type="ECO:0000313" key="3">
    <source>
        <dbReference type="EMBL" id="RCN55833.1"/>
    </source>
</evidence>
<dbReference type="Pfam" id="PF18796">
    <property type="entry name" value="LPD1"/>
    <property type="match status" value="1"/>
</dbReference>
<organism evidence="3 4">
    <name type="scientific">Acidiferrobacter thiooxydans</name>
    <dbReference type="NCBI Taxonomy" id="163359"/>
    <lineage>
        <taxon>Bacteria</taxon>
        <taxon>Pseudomonadati</taxon>
        <taxon>Pseudomonadota</taxon>
        <taxon>Gammaproteobacteria</taxon>
        <taxon>Acidiferrobacterales</taxon>
        <taxon>Acidiferrobacteraceae</taxon>
        <taxon>Acidiferrobacter</taxon>
    </lineage>
</organism>
<dbReference type="OrthoDB" id="343736at2"/>
<comment type="caution">
    <text evidence="3">The sequence shown here is derived from an EMBL/GenBank/DDBJ whole genome shotgun (WGS) entry which is preliminary data.</text>
</comment>
<dbReference type="EMBL" id="PSYR01000002">
    <property type="protein sequence ID" value="RCN55833.1"/>
    <property type="molecule type" value="Genomic_DNA"/>
</dbReference>
<dbReference type="Proteomes" id="UP000253250">
    <property type="component" value="Unassembled WGS sequence"/>
</dbReference>
<evidence type="ECO:0000259" key="2">
    <source>
        <dbReference type="Pfam" id="PF18796"/>
    </source>
</evidence>
<dbReference type="InterPro" id="IPR041047">
    <property type="entry name" value="LPD1"/>
</dbReference>